<keyword evidence="4 6" id="KW-0694">RNA-binding</keyword>
<accession>A0A4P9ZV61</accession>
<evidence type="ECO:0000313" key="7">
    <source>
        <dbReference type="EMBL" id="RKP37453.1"/>
    </source>
</evidence>
<evidence type="ECO:0000256" key="4">
    <source>
        <dbReference type="ARBA" id="ARBA00022884"/>
    </source>
</evidence>
<dbReference type="Pfam" id="PF01652">
    <property type="entry name" value="IF4E"/>
    <property type="match status" value="1"/>
</dbReference>
<keyword evidence="8" id="KW-1185">Reference proteome</keyword>
<dbReference type="GO" id="GO:0016281">
    <property type="term" value="C:eukaryotic translation initiation factor 4F complex"/>
    <property type="evidence" value="ECO:0007669"/>
    <property type="project" value="TreeGrafter"/>
</dbReference>
<keyword evidence="3" id="KW-0810">Translation regulation</keyword>
<dbReference type="SUPFAM" id="SSF55418">
    <property type="entry name" value="eIF4e-like"/>
    <property type="match status" value="1"/>
</dbReference>
<dbReference type="Proteomes" id="UP000268162">
    <property type="component" value="Unassembled WGS sequence"/>
</dbReference>
<dbReference type="GO" id="GO:0006417">
    <property type="term" value="P:regulation of translation"/>
    <property type="evidence" value="ECO:0007669"/>
    <property type="project" value="UniProtKB-KW"/>
</dbReference>
<dbReference type="STRING" id="215637.A0A4P9ZV61"/>
<dbReference type="PANTHER" id="PTHR11960:SF8">
    <property type="entry name" value="EUKARYOTIC TRANSLATION INITIATION FACTOR 4E1-RELATED"/>
    <property type="match status" value="1"/>
</dbReference>
<comment type="similarity">
    <text evidence="1 6">Belongs to the eukaryotic initiation factor 4E family.</text>
</comment>
<dbReference type="PANTHER" id="PTHR11960">
    <property type="entry name" value="EUKARYOTIC TRANSLATION INITIATION FACTOR 4E RELATED"/>
    <property type="match status" value="1"/>
</dbReference>
<reference evidence="8" key="1">
    <citation type="journal article" date="2018" name="Nat. Microbiol.">
        <title>Leveraging single-cell genomics to expand the fungal tree of life.</title>
        <authorList>
            <person name="Ahrendt S.R."/>
            <person name="Quandt C.A."/>
            <person name="Ciobanu D."/>
            <person name="Clum A."/>
            <person name="Salamov A."/>
            <person name="Andreopoulos B."/>
            <person name="Cheng J.F."/>
            <person name="Woyke T."/>
            <person name="Pelin A."/>
            <person name="Henrissat B."/>
            <person name="Reynolds N.K."/>
            <person name="Benny G.L."/>
            <person name="Smith M.E."/>
            <person name="James T.Y."/>
            <person name="Grigoriev I.V."/>
        </authorList>
    </citation>
    <scope>NUCLEOTIDE SEQUENCE [LARGE SCALE GENOMIC DNA]</scope>
    <source>
        <strain evidence="8">RSA 468</strain>
    </source>
</reference>
<sequence length="206" mass="23855">MSVQSTSPTTQDQQPMKTIFNDPHDFDVKHPLQNAWTLWYDNPTKRTNTNTWSQNLREIITFSTVEDFWGAHNNINRATDIPAGANYHLFKEGIKPMWEDVANEHGGRWVVQLPRKPAEANTLWLYALLALIGETFENEDDICGVVFACRRSQFRISLWTRIADNQEICENIGRQLRASLNIPTQIKMEFSEHNSGDNGPKYHYFV</sequence>
<protein>
    <submittedName>
        <fullName evidence="7">Translation initiation factor eIF 4e-like domain-containing protein</fullName>
    </submittedName>
</protein>
<evidence type="ECO:0000256" key="2">
    <source>
        <dbReference type="ARBA" id="ARBA00022540"/>
    </source>
</evidence>
<gene>
    <name evidence="7" type="ORF">BJ085DRAFT_32490</name>
</gene>
<keyword evidence="2 6" id="KW-0396">Initiation factor</keyword>
<dbReference type="EMBL" id="ML002493">
    <property type="protein sequence ID" value="RKP37453.1"/>
    <property type="molecule type" value="Genomic_DNA"/>
</dbReference>
<dbReference type="AlphaFoldDB" id="A0A4P9ZV61"/>
<dbReference type="OrthoDB" id="590761at2759"/>
<evidence type="ECO:0000256" key="5">
    <source>
        <dbReference type="ARBA" id="ARBA00022917"/>
    </source>
</evidence>
<dbReference type="GO" id="GO:0000340">
    <property type="term" value="F:RNA 7-methylguanosine cap binding"/>
    <property type="evidence" value="ECO:0007669"/>
    <property type="project" value="TreeGrafter"/>
</dbReference>
<keyword evidence="5 6" id="KW-0648">Protein biosynthesis</keyword>
<name>A0A4P9ZV61_9FUNG</name>
<evidence type="ECO:0000256" key="3">
    <source>
        <dbReference type="ARBA" id="ARBA00022845"/>
    </source>
</evidence>
<dbReference type="GO" id="GO:0003743">
    <property type="term" value="F:translation initiation factor activity"/>
    <property type="evidence" value="ECO:0007669"/>
    <property type="project" value="UniProtKB-KW"/>
</dbReference>
<evidence type="ECO:0000256" key="1">
    <source>
        <dbReference type="ARBA" id="ARBA00009860"/>
    </source>
</evidence>
<proteinExistence type="inferred from homology"/>
<dbReference type="InterPro" id="IPR023398">
    <property type="entry name" value="TIF_eIF4e-like"/>
</dbReference>
<organism evidence="7 8">
    <name type="scientific">Dimargaris cristalligena</name>
    <dbReference type="NCBI Taxonomy" id="215637"/>
    <lineage>
        <taxon>Eukaryota</taxon>
        <taxon>Fungi</taxon>
        <taxon>Fungi incertae sedis</taxon>
        <taxon>Zoopagomycota</taxon>
        <taxon>Kickxellomycotina</taxon>
        <taxon>Dimargaritomycetes</taxon>
        <taxon>Dimargaritales</taxon>
        <taxon>Dimargaritaceae</taxon>
        <taxon>Dimargaris</taxon>
    </lineage>
</organism>
<dbReference type="Gene3D" id="3.30.760.10">
    <property type="entry name" value="RNA Cap, Translation Initiation Factor Eif4e"/>
    <property type="match status" value="1"/>
</dbReference>
<dbReference type="InterPro" id="IPR001040">
    <property type="entry name" value="TIF_eIF_4E"/>
</dbReference>
<evidence type="ECO:0000313" key="8">
    <source>
        <dbReference type="Proteomes" id="UP000268162"/>
    </source>
</evidence>
<evidence type="ECO:0000256" key="6">
    <source>
        <dbReference type="RuleBase" id="RU004374"/>
    </source>
</evidence>